<dbReference type="GO" id="GO:0000139">
    <property type="term" value="C:Golgi membrane"/>
    <property type="evidence" value="ECO:0007669"/>
    <property type="project" value="TreeGrafter"/>
</dbReference>
<accession>A0A1E4RQF0</accession>
<evidence type="ECO:0000256" key="2">
    <source>
        <dbReference type="ARBA" id="ARBA00023136"/>
    </source>
</evidence>
<comment type="subcellular location">
    <subcellularLocation>
        <location evidence="1">Membrane</location>
    </subcellularLocation>
</comment>
<dbReference type="InterPro" id="IPR009771">
    <property type="entry name" value="RIC1_C"/>
</dbReference>
<evidence type="ECO:0000256" key="1">
    <source>
        <dbReference type="ARBA" id="ARBA00004370"/>
    </source>
</evidence>
<dbReference type="GO" id="GO:0034066">
    <property type="term" value="C:Ric1-Rgp1 guanyl-nucleotide exchange factor complex"/>
    <property type="evidence" value="ECO:0007669"/>
    <property type="project" value="InterPro"/>
</dbReference>
<dbReference type="STRING" id="984485.A0A1E4RQF0"/>
<keyword evidence="5" id="KW-1185">Reference proteome</keyword>
<dbReference type="GO" id="GO:0042147">
    <property type="term" value="P:retrograde transport, endosome to Golgi"/>
    <property type="evidence" value="ECO:0007669"/>
    <property type="project" value="TreeGrafter"/>
</dbReference>
<dbReference type="InterPro" id="IPR040096">
    <property type="entry name" value="Ric1"/>
</dbReference>
<dbReference type="GeneID" id="30994487"/>
<dbReference type="Proteomes" id="UP000095085">
    <property type="component" value="Unassembled WGS sequence"/>
</dbReference>
<evidence type="ECO:0000259" key="3">
    <source>
        <dbReference type="Pfam" id="PF07064"/>
    </source>
</evidence>
<protein>
    <recommendedName>
        <fullName evidence="3">RIC1 C-terminal alpha solenoid region domain-containing protein</fullName>
    </recommendedName>
</protein>
<dbReference type="GO" id="GO:0006886">
    <property type="term" value="P:intracellular protein transport"/>
    <property type="evidence" value="ECO:0007669"/>
    <property type="project" value="InterPro"/>
</dbReference>
<dbReference type="InterPro" id="IPR036322">
    <property type="entry name" value="WD40_repeat_dom_sf"/>
</dbReference>
<dbReference type="OrthoDB" id="67540at2759"/>
<sequence length="1035" mass="120829">MVWVESAPVSEAPTPLNDEEPVIKLIHAPHTPLVIALTKTSVLIYHQSTLLPLTCHNRLETSLNNQGYNLDIKVKHVSVDTAQLVKVLTINLFIQTDLNYLIIYQVFINYNKSLFEVYNKSNGELLQNSLPLSDTSSLFSLTNLIKSATKTIMLGNENHVNLENIEHFNNGPIEDKPGDNLPYVKLSIFKVLKISIGIDKFWVRSNSHNLIILNNFEFQIINLNTFHNQVWNLKELEWFGQDWQIKSFNYNVFHNYFILINQWNEVWFGNIESNLDSKPLILGEHLFTLTNDFDYCNVIFNPQLPLILIQFNSSCQLFKLETLNKIRHFKFQKIIHDSKNCWHLDIKWSPCGEYLIFINTLNGFWNIYSKFGNSSFDSFNILNELTDHENDALDFLKASKILISPNSLQLYILNRDQTSLYLINLLKSNGFGNQNVLLYNKDYISQPSLDDNMNRFPISSSLKKILTNIEFLNGSKNDDQLKNLNGNFKISYNKFNQIGMSFGNHVSISTPTNDGFKLNHVLWFNFHDYYMETLNIIDHFWYDDYLILINRFVKDEEILIDELIVLDTTLSKYGHGGSKNFIFDSDLIIWRHNFNNQILSHELSETTNHQVKNLTIIGNDMKIIIVELSKDKINPKTNKQYRIFIGVNKRIHLSSIQHKIELNLIQQVSMIEGKHFLLLLRNGDFYLLRNQTQVEDTSESKTNNKNPIDLLRPNNNMYDLIKIQESVEYFQIKSLENFATVISLFNGDSLLIYNLFDMIESAFDNSNYNDDGLDDSDQIGINAQKNVIDPIDIKTFNNNYPLSMNNLTHDKISESIELLGLEVSPILKSNVFYLKHNINHQLILNNFIEYDLYNAQLSNEKIITKYEKFQNFKYCLELILFNQLTSTDEKLDQMSDNSTIDEDLKKIMNLIEDVKSDSIYINCLRKVEVGYWHQFFETLNLSPVEYMNRLIESQDVELCYNFLIVYLNFKKEFDDDFELDSNNDLDNDDEKIILTIIQMLDDSAKWDSCFELCRFIKLLDPSNKLLKSIKNTLNK</sequence>
<dbReference type="GO" id="GO:0005829">
    <property type="term" value="C:cytosol"/>
    <property type="evidence" value="ECO:0007669"/>
    <property type="project" value="TreeGrafter"/>
</dbReference>
<evidence type="ECO:0000313" key="5">
    <source>
        <dbReference type="Proteomes" id="UP000095085"/>
    </source>
</evidence>
<dbReference type="PANTHER" id="PTHR22746">
    <property type="entry name" value="RAB6A-GEF COMPLEX PARTNER PROTEIN 1"/>
    <property type="match status" value="1"/>
</dbReference>
<dbReference type="RefSeq" id="XP_020078581.1">
    <property type="nucleotide sequence ID" value="XM_020219937.1"/>
</dbReference>
<dbReference type="SUPFAM" id="SSF50978">
    <property type="entry name" value="WD40 repeat-like"/>
    <property type="match status" value="1"/>
</dbReference>
<gene>
    <name evidence="4" type="ORF">HYPBUDRAFT_145931</name>
</gene>
<evidence type="ECO:0000313" key="4">
    <source>
        <dbReference type="EMBL" id="ODV69514.1"/>
    </source>
</evidence>
<feature type="domain" description="RIC1 C-terminal alpha solenoid region" evidence="3">
    <location>
        <begin position="848"/>
        <end position="1031"/>
    </location>
</feature>
<dbReference type="Pfam" id="PF07064">
    <property type="entry name" value="RIC1"/>
    <property type="match status" value="1"/>
</dbReference>
<reference evidence="5" key="1">
    <citation type="submission" date="2016-05" db="EMBL/GenBank/DDBJ databases">
        <title>Comparative genomics of biotechnologically important yeasts.</title>
        <authorList>
            <consortium name="DOE Joint Genome Institute"/>
            <person name="Riley R."/>
            <person name="Haridas S."/>
            <person name="Wolfe K.H."/>
            <person name="Lopes M.R."/>
            <person name="Hittinger C.T."/>
            <person name="Goker M."/>
            <person name="Salamov A."/>
            <person name="Wisecaver J."/>
            <person name="Long T.M."/>
            <person name="Aerts A.L."/>
            <person name="Barry K."/>
            <person name="Choi C."/>
            <person name="Clum A."/>
            <person name="Coughlan A.Y."/>
            <person name="Deshpande S."/>
            <person name="Douglass A.P."/>
            <person name="Hanson S.J."/>
            <person name="Klenk H.-P."/>
            <person name="Labutti K."/>
            <person name="Lapidus A."/>
            <person name="Lindquist E."/>
            <person name="Lipzen A."/>
            <person name="Meier-Kolthoff J.P."/>
            <person name="Ohm R.A."/>
            <person name="Otillar R.P."/>
            <person name="Pangilinan J."/>
            <person name="Peng Y."/>
            <person name="Rokas A."/>
            <person name="Rosa C.A."/>
            <person name="Scheuner C."/>
            <person name="Sibirny A.A."/>
            <person name="Slot J.C."/>
            <person name="Stielow J.B."/>
            <person name="Sun H."/>
            <person name="Kurtzman C.P."/>
            <person name="Blackwell M."/>
            <person name="Grigoriev I.V."/>
            <person name="Jeffries T.W."/>
        </authorList>
    </citation>
    <scope>NUCLEOTIDE SEQUENCE [LARGE SCALE GENOMIC DNA]</scope>
    <source>
        <strain evidence="5">NRRL Y-1933</strain>
    </source>
</reference>
<dbReference type="EMBL" id="KV454538">
    <property type="protein sequence ID" value="ODV69514.1"/>
    <property type="molecule type" value="Genomic_DNA"/>
</dbReference>
<dbReference type="AlphaFoldDB" id="A0A1E4RQF0"/>
<dbReference type="PANTHER" id="PTHR22746:SF10">
    <property type="entry name" value="GUANINE NUCLEOTIDE EXCHANGE FACTOR SUBUNIT RIC1"/>
    <property type="match status" value="1"/>
</dbReference>
<keyword evidence="2" id="KW-0472">Membrane</keyword>
<organism evidence="4 5">
    <name type="scientific">Hyphopichia burtonii NRRL Y-1933</name>
    <dbReference type="NCBI Taxonomy" id="984485"/>
    <lineage>
        <taxon>Eukaryota</taxon>
        <taxon>Fungi</taxon>
        <taxon>Dikarya</taxon>
        <taxon>Ascomycota</taxon>
        <taxon>Saccharomycotina</taxon>
        <taxon>Pichiomycetes</taxon>
        <taxon>Debaryomycetaceae</taxon>
        <taxon>Hyphopichia</taxon>
    </lineage>
</organism>
<name>A0A1E4RQF0_9ASCO</name>
<proteinExistence type="predicted"/>